<dbReference type="PANTHER" id="PTHR39962:SF1">
    <property type="entry name" value="LPXI FAMILY PROTEIN"/>
    <property type="match status" value="1"/>
</dbReference>
<gene>
    <name evidence="3" type="ORF">SAMN05216366_11849</name>
</gene>
<dbReference type="RefSeq" id="WP_074572498.1">
    <property type="nucleotide sequence ID" value="NZ_FNJQ01000018.1"/>
</dbReference>
<evidence type="ECO:0008006" key="5">
    <source>
        <dbReference type="Google" id="ProtNLM"/>
    </source>
</evidence>
<feature type="domain" description="LpxI N-terminal" evidence="2">
    <location>
        <begin position="3"/>
        <end position="133"/>
    </location>
</feature>
<accession>A0A1H0SLI8</accession>
<dbReference type="Pfam" id="PF17930">
    <property type="entry name" value="LpxI_N"/>
    <property type="match status" value="1"/>
</dbReference>
<dbReference type="EMBL" id="FNJQ01000018">
    <property type="protein sequence ID" value="SDP42545.1"/>
    <property type="molecule type" value="Genomic_DNA"/>
</dbReference>
<dbReference type="AlphaFoldDB" id="A0A1H0SLI8"/>
<proteinExistence type="predicted"/>
<feature type="domain" description="LpxI C-terminal" evidence="1">
    <location>
        <begin position="137"/>
        <end position="265"/>
    </location>
</feature>
<reference evidence="3 4" key="1">
    <citation type="submission" date="2016-10" db="EMBL/GenBank/DDBJ databases">
        <authorList>
            <person name="de Groot N.N."/>
        </authorList>
    </citation>
    <scope>NUCLEOTIDE SEQUENCE [LARGE SCALE GENOMIC DNA]</scope>
    <source>
        <strain evidence="3 4">S137</strain>
    </source>
</reference>
<evidence type="ECO:0000313" key="4">
    <source>
        <dbReference type="Proteomes" id="UP000182412"/>
    </source>
</evidence>
<sequence>MERIGLLAGIGALPVEIARAAKELGYEVYAVALLPDTDSRLKDYADDYQEIHVMKVGKILKHLKKNDIHKVTMIGKVTKEVLFAKKTLPDLKAMQILMRVPDRKDDTIMLAIIDELKKIDVEVFDQTELIRKLMPGKGVLTKRQPTAEELKDMEFGFRMAKEIGRMDVGQTVVVKDMAVMALEAIEGTDACILRGGKLAGGGAVVAKVAKPEQDSRFDVPTVGLKTMQMMVETGAKALAIEADATLFVEQDEVIALAEANGITIMAM</sequence>
<organism evidence="3 4">
    <name type="scientific">Selenomonas ruminantium</name>
    <dbReference type="NCBI Taxonomy" id="971"/>
    <lineage>
        <taxon>Bacteria</taxon>
        <taxon>Bacillati</taxon>
        <taxon>Bacillota</taxon>
        <taxon>Negativicutes</taxon>
        <taxon>Selenomonadales</taxon>
        <taxon>Selenomonadaceae</taxon>
        <taxon>Selenomonas</taxon>
    </lineage>
</organism>
<dbReference type="Proteomes" id="UP000182412">
    <property type="component" value="Unassembled WGS sequence"/>
</dbReference>
<evidence type="ECO:0000259" key="1">
    <source>
        <dbReference type="Pfam" id="PF06230"/>
    </source>
</evidence>
<name>A0A1H0SLI8_SELRU</name>
<dbReference type="InterPro" id="IPR043167">
    <property type="entry name" value="LpxI_C_sf"/>
</dbReference>
<protein>
    <recommendedName>
        <fullName evidence="5">DUF1009 domain-containing protein</fullName>
    </recommendedName>
</protein>
<dbReference type="PANTHER" id="PTHR39962">
    <property type="entry name" value="BLL4848 PROTEIN"/>
    <property type="match status" value="1"/>
</dbReference>
<dbReference type="InterPro" id="IPR041255">
    <property type="entry name" value="LpxI_N"/>
</dbReference>
<evidence type="ECO:0000313" key="3">
    <source>
        <dbReference type="EMBL" id="SDP42545.1"/>
    </source>
</evidence>
<dbReference type="InterPro" id="IPR053174">
    <property type="entry name" value="LpxI"/>
</dbReference>
<evidence type="ECO:0000259" key="2">
    <source>
        <dbReference type="Pfam" id="PF17930"/>
    </source>
</evidence>
<dbReference type="InterPro" id="IPR010415">
    <property type="entry name" value="LpxI_C"/>
</dbReference>
<dbReference type="Gene3D" id="3.40.50.20">
    <property type="match status" value="1"/>
</dbReference>
<dbReference type="Gene3D" id="3.40.140.80">
    <property type="match status" value="1"/>
</dbReference>
<dbReference type="OrthoDB" id="9789836at2"/>
<dbReference type="Pfam" id="PF06230">
    <property type="entry name" value="LpxI_C"/>
    <property type="match status" value="1"/>
</dbReference>